<evidence type="ECO:0000313" key="1">
    <source>
        <dbReference type="EMBL" id="AND69823.1"/>
    </source>
</evidence>
<sequence>MRAEDVLGVWVFFFCFMTSRIDSRRNRDSGVFDTKNFRHRDEFIV</sequence>
<accession>A0A160N1U5</accession>
<dbReference type="PATRIC" id="fig|445710.3.peg.2363"/>
<gene>
    <name evidence="1" type="ORF">ATSB10_23690</name>
</gene>
<dbReference type="Proteomes" id="UP000077255">
    <property type="component" value="Chromosome"/>
</dbReference>
<dbReference type="AlphaFoldDB" id="A0A160N1U5"/>
<organism evidence="1 2">
    <name type="scientific">Dyella thiooxydans</name>
    <dbReference type="NCBI Taxonomy" id="445710"/>
    <lineage>
        <taxon>Bacteria</taxon>
        <taxon>Pseudomonadati</taxon>
        <taxon>Pseudomonadota</taxon>
        <taxon>Gammaproteobacteria</taxon>
        <taxon>Lysobacterales</taxon>
        <taxon>Rhodanobacteraceae</taxon>
        <taxon>Dyella</taxon>
    </lineage>
</organism>
<dbReference type="KEGG" id="dtx:ATSB10_23690"/>
<dbReference type="EMBL" id="CP014841">
    <property type="protein sequence ID" value="AND69823.1"/>
    <property type="molecule type" value="Genomic_DNA"/>
</dbReference>
<keyword evidence="2" id="KW-1185">Reference proteome</keyword>
<evidence type="ECO:0000313" key="2">
    <source>
        <dbReference type="Proteomes" id="UP000077255"/>
    </source>
</evidence>
<reference evidence="1 2" key="1">
    <citation type="submission" date="2016-02" db="EMBL/GenBank/DDBJ databases">
        <title>Complete genome sequencing and analysis of ATSB10, Dyella thiooxydans isolated from rhizosphere soil of sunflower (Helianthus annuus L.).</title>
        <authorList>
            <person name="Lee Y."/>
            <person name="Hwangbo K."/>
            <person name="Chung H."/>
            <person name="Yoo J."/>
            <person name="Kim K.Y."/>
            <person name="Sa T.M."/>
            <person name="Um Y."/>
            <person name="Madhaiyan M."/>
        </authorList>
    </citation>
    <scope>NUCLEOTIDE SEQUENCE [LARGE SCALE GENOMIC DNA]</scope>
    <source>
        <strain evidence="1 2">ATSB10</strain>
    </source>
</reference>
<dbReference type="STRING" id="445710.ATSB10_23690"/>
<name>A0A160N1U5_9GAMM</name>
<protein>
    <submittedName>
        <fullName evidence="1">Uncharacterized protein</fullName>
    </submittedName>
</protein>
<proteinExistence type="predicted"/>